<feature type="repeat" description="ANK" evidence="3">
    <location>
        <begin position="52"/>
        <end position="84"/>
    </location>
</feature>
<dbReference type="KEGG" id="lcf:108881422"/>
<dbReference type="AlphaFoldDB" id="A0AAJ8BJK0"/>
<reference evidence="7" key="1">
    <citation type="submission" date="2025-08" db="UniProtKB">
        <authorList>
            <consortium name="RefSeq"/>
        </authorList>
    </citation>
    <scope>IDENTIFICATION</scope>
    <source>
        <tissue evidence="7">Brain</tissue>
    </source>
</reference>
<dbReference type="Gene3D" id="1.10.287.1490">
    <property type="match status" value="1"/>
</dbReference>
<feature type="repeat" description="ANK" evidence="3">
    <location>
        <begin position="151"/>
        <end position="183"/>
    </location>
</feature>
<protein>
    <submittedName>
        <fullName evidence="7">Ankyrin repeat domain-containing protein 24</fullName>
    </submittedName>
</protein>
<feature type="compositionally biased region" description="Polar residues" evidence="5">
    <location>
        <begin position="257"/>
        <end position="266"/>
    </location>
</feature>
<dbReference type="GeneID" id="108881422"/>
<evidence type="ECO:0000313" key="6">
    <source>
        <dbReference type="Proteomes" id="UP000694890"/>
    </source>
</evidence>
<feature type="region of interest" description="Disordered" evidence="5">
    <location>
        <begin position="375"/>
        <end position="455"/>
    </location>
</feature>
<feature type="region of interest" description="Disordered" evidence="5">
    <location>
        <begin position="576"/>
        <end position="634"/>
    </location>
</feature>
<evidence type="ECO:0000256" key="3">
    <source>
        <dbReference type="PROSITE-ProRule" id="PRU00023"/>
    </source>
</evidence>
<dbReference type="PROSITE" id="PS50297">
    <property type="entry name" value="ANK_REP_REGION"/>
    <property type="match status" value="5"/>
</dbReference>
<sequence>MKSLKAKFKKTESQDWSKSDERLLQAVEQNEPDKVSALIVKKGLCPTKLDAEGKSAFHLSASRGRLDCLEVIISHGADLSVPDGAGCSALHLAAKNGQSDCLKRLLQERLTVDCTDGIGRTPLHHAAVSGCLSCTETLWDFKANLDVQDSDGATPLILAAQMSRVELCVFLLGRGANANIQDNQGRSALMLACESDSVETIEALLRGGANTQLVDALGHKATDYSETTGNQRVLQMLQNGVPPTSEGAGEEPPQVPSGASSVQGGTTPRKRKAPPPPRSPLQMQGLPPSPQPRNPAPPALSPEPPSPSPQPPETQQPAQAEDEEVFEEIRRLRLERGRLLQKIKALEQQQQSAISALEELSQLKQRLEEAEAERDKLLEELKGGHGIGASDSEDMDEMLDFPEKLLSKRSRASPAQDEATSQADTDSASPSPAPADPGTVAELHKQIEELTSQNSELVLKVQMLEMFEKDDTDMQTSSPDSVPLAQYETLRKEFEALQEQLSQAQDSDKASCVAEECGDDKSQEGGADAESTEALKERLHGLEEQLASSQSELEELKEQMRLGVLSVECSDGASVAAGAGAESVPGAAEEGPSQEAQQLRARVTELEEELAKRQGEKRGQSGQDGDTIKQLTEKVEELQAALAQKESVEDGEGEKETETVKCLRGKVAELEAALAESRIAGKEGGAARDGDQVRRLQERLAELEGELRKRVPRSELEEVQVTLGLQCEQLARERADVARRLNDALLELERLRPPPRGDEEEEDEEEEHSESSEPSVISEHSRRTLAAVREELEVARQEAAQALDCLCAEREGRAQDALQLKDAVPLSKHKEALSAVSEQLAQTLQELQEEKTLRSQAEEQAAALEAKLQPAQDAIPKEEHEKIKAELQRSLQASESKAAAAQDALTEKEMELRELKSQRAAEQGLISKEDHEALRLSLQAEINAITARFNDLTRKHEKTCTEVFQVQREALFNKSERQVAESQLATVQQQLAELQAQSSHIQELHKDIQESQGLVKEKDRKITELSKEVFRLKEALGALSPPLGLTSSSSSSTHHGNPGQQMALQNRISILTQQLQDWERKHKQVVAVYRSHLLAAVQGRMDEEVQGVLLQILRMTQQGH</sequence>
<dbReference type="SMART" id="SM00248">
    <property type="entry name" value="ANK"/>
    <property type="match status" value="5"/>
</dbReference>
<dbReference type="Proteomes" id="UP000694890">
    <property type="component" value="Linkage group LG17"/>
</dbReference>
<dbReference type="InterPro" id="IPR036770">
    <property type="entry name" value="Ankyrin_rpt-contain_sf"/>
</dbReference>
<evidence type="ECO:0000256" key="2">
    <source>
        <dbReference type="ARBA" id="ARBA00023054"/>
    </source>
</evidence>
<keyword evidence="3" id="KW-0040">ANK repeat</keyword>
<name>A0AAJ8BJK0_LATCA</name>
<evidence type="ECO:0000256" key="1">
    <source>
        <dbReference type="ARBA" id="ARBA00022737"/>
    </source>
</evidence>
<feature type="compositionally biased region" description="Acidic residues" evidence="5">
    <location>
        <begin position="391"/>
        <end position="400"/>
    </location>
</feature>
<dbReference type="CTD" id="170961"/>
<evidence type="ECO:0000256" key="4">
    <source>
        <dbReference type="SAM" id="Coils"/>
    </source>
</evidence>
<dbReference type="InterPro" id="IPR002110">
    <property type="entry name" value="Ankyrin_rpt"/>
</dbReference>
<feature type="region of interest" description="Disordered" evidence="5">
    <location>
        <begin position="239"/>
        <end position="324"/>
    </location>
</feature>
<accession>A0AAJ8BJK0</accession>
<gene>
    <name evidence="7" type="primary">ankrd24</name>
</gene>
<feature type="compositionally biased region" description="Low complexity" evidence="5">
    <location>
        <begin position="417"/>
        <end position="430"/>
    </location>
</feature>
<feature type="compositionally biased region" description="Low complexity" evidence="5">
    <location>
        <begin position="576"/>
        <end position="591"/>
    </location>
</feature>
<dbReference type="PANTHER" id="PTHR24129">
    <property type="entry name" value="ANKYCORBIN"/>
    <property type="match status" value="1"/>
</dbReference>
<keyword evidence="2 4" id="KW-0175">Coiled coil</keyword>
<organism evidence="6 7">
    <name type="scientific">Lates calcarifer</name>
    <name type="common">Barramundi</name>
    <name type="synonym">Holocentrus calcarifer</name>
    <dbReference type="NCBI Taxonomy" id="8187"/>
    <lineage>
        <taxon>Eukaryota</taxon>
        <taxon>Metazoa</taxon>
        <taxon>Chordata</taxon>
        <taxon>Craniata</taxon>
        <taxon>Vertebrata</taxon>
        <taxon>Euteleostomi</taxon>
        <taxon>Actinopterygii</taxon>
        <taxon>Neopterygii</taxon>
        <taxon>Teleostei</taxon>
        <taxon>Neoteleostei</taxon>
        <taxon>Acanthomorphata</taxon>
        <taxon>Carangaria</taxon>
        <taxon>Carangaria incertae sedis</taxon>
        <taxon>Centropomidae</taxon>
        <taxon>Lates</taxon>
    </lineage>
</organism>
<dbReference type="Gene3D" id="1.25.40.20">
    <property type="entry name" value="Ankyrin repeat-containing domain"/>
    <property type="match status" value="2"/>
</dbReference>
<dbReference type="PANTHER" id="PTHR24129:SF0">
    <property type="entry name" value="ANKYCORBIN"/>
    <property type="match status" value="1"/>
</dbReference>
<feature type="compositionally biased region" description="Acidic residues" evidence="5">
    <location>
        <begin position="758"/>
        <end position="768"/>
    </location>
</feature>
<feature type="repeat" description="ANK" evidence="3">
    <location>
        <begin position="85"/>
        <end position="117"/>
    </location>
</feature>
<evidence type="ECO:0000313" key="7">
    <source>
        <dbReference type="RefSeq" id="XP_050933064.1"/>
    </source>
</evidence>
<feature type="coiled-coil region" evidence="4">
    <location>
        <begin position="977"/>
        <end position="1035"/>
    </location>
</feature>
<proteinExistence type="predicted"/>
<keyword evidence="1" id="KW-0677">Repeat</keyword>
<feature type="region of interest" description="Disordered" evidence="5">
    <location>
        <begin position="749"/>
        <end position="784"/>
    </location>
</feature>
<feature type="region of interest" description="Disordered" evidence="5">
    <location>
        <begin position="499"/>
        <end position="539"/>
    </location>
</feature>
<dbReference type="RefSeq" id="XP_050933064.1">
    <property type="nucleotide sequence ID" value="XM_051077107.1"/>
</dbReference>
<feature type="repeat" description="ANK" evidence="3">
    <location>
        <begin position="118"/>
        <end position="150"/>
    </location>
</feature>
<evidence type="ECO:0000256" key="5">
    <source>
        <dbReference type="SAM" id="MobiDB-lite"/>
    </source>
</evidence>
<dbReference type="SUPFAM" id="SSF48403">
    <property type="entry name" value="Ankyrin repeat"/>
    <property type="match status" value="1"/>
</dbReference>
<feature type="repeat" description="ANK" evidence="3">
    <location>
        <begin position="184"/>
        <end position="216"/>
    </location>
</feature>
<dbReference type="InterPro" id="IPR042420">
    <property type="entry name" value="RAI14/UACA"/>
</dbReference>
<feature type="compositionally biased region" description="Low complexity" evidence="5">
    <location>
        <begin position="1041"/>
        <end position="1053"/>
    </location>
</feature>
<feature type="compositionally biased region" description="Basic and acidic residues" evidence="5">
    <location>
        <begin position="602"/>
        <end position="619"/>
    </location>
</feature>
<dbReference type="Pfam" id="PF12796">
    <property type="entry name" value="Ank_2"/>
    <property type="match status" value="1"/>
</dbReference>
<dbReference type="Pfam" id="PF00023">
    <property type="entry name" value="Ank"/>
    <property type="match status" value="2"/>
</dbReference>
<feature type="region of interest" description="Disordered" evidence="5">
    <location>
        <begin position="640"/>
        <end position="659"/>
    </location>
</feature>
<feature type="compositionally biased region" description="Pro residues" evidence="5">
    <location>
        <begin position="287"/>
        <end position="314"/>
    </location>
</feature>
<dbReference type="PROSITE" id="PS50088">
    <property type="entry name" value="ANK_REPEAT"/>
    <property type="match status" value="5"/>
</dbReference>
<feature type="region of interest" description="Disordered" evidence="5">
    <location>
        <begin position="1041"/>
        <end position="1060"/>
    </location>
</feature>
<dbReference type="GO" id="GO:0003779">
    <property type="term" value="F:actin binding"/>
    <property type="evidence" value="ECO:0007669"/>
    <property type="project" value="InterPro"/>
</dbReference>